<dbReference type="EMBL" id="QJQB01000069">
    <property type="protein sequence ID" value="PYA73598.1"/>
    <property type="molecule type" value="Genomic_DNA"/>
</dbReference>
<feature type="transmembrane region" description="Helical" evidence="1">
    <location>
        <begin position="35"/>
        <end position="56"/>
    </location>
</feature>
<gene>
    <name evidence="3" type="ORF">AN695_0223390</name>
    <name evidence="2" type="ORF">DKC05_04200</name>
    <name evidence="4" type="ORF">DMW51_03590</name>
</gene>
<dbReference type="RefSeq" id="WP_038877757.1">
    <property type="nucleotide sequence ID" value="NZ_CABMHU010000140.1"/>
</dbReference>
<accession>A0A0G3SJ00</accession>
<dbReference type="AlphaFoldDB" id="A0A0G3SJ00"/>
<dbReference type="Proteomes" id="UP000050489">
    <property type="component" value="Unassembled WGS sequence"/>
</dbReference>
<reference evidence="3" key="2">
    <citation type="journal article" date="2017" name="PLoS ONE">
        <title>Genomic and phenotypic characterisation of fluoroquinolone resistance mechanisms in Enterobacteriaceae in Durban, South Africa.</title>
        <authorList>
            <person name="Osei Sekyere J."/>
            <person name="Amoako D.G."/>
        </authorList>
    </citation>
    <scope>NUCLEOTIDE SEQUENCE</scope>
    <source>
        <strain evidence="3">945174350</strain>
    </source>
</reference>
<sequence>MLIFYATLAIAFTLLCLMAFFYCAYQLSKHGDVKFLASLSVLLFALLAFYAAYGYVSTWLQQQAVDVRLY</sequence>
<reference evidence="4" key="5">
    <citation type="submission" date="2018-06" db="EMBL/GenBank/DDBJ databases">
        <authorList>
            <person name="Martins R.C."/>
            <person name="Perdigao-Neto L.V."/>
            <person name="Costa S.F."/>
            <person name="Levin A.S.S."/>
        </authorList>
    </citation>
    <scope>NUCLEOTIDE SEQUENCE</scope>
    <source>
        <strain evidence="4">1283</strain>
    </source>
</reference>
<keyword evidence="1" id="KW-1133">Transmembrane helix</keyword>
<dbReference type="EMBL" id="CP029449">
    <property type="protein sequence ID" value="AWL66923.1"/>
    <property type="molecule type" value="Genomic_DNA"/>
</dbReference>
<evidence type="ECO:0000313" key="2">
    <source>
        <dbReference type="EMBL" id="AWL66923.1"/>
    </source>
</evidence>
<keyword evidence="1" id="KW-0472">Membrane</keyword>
<reference evidence="4" key="4">
    <citation type="submission" date="2018-06" db="EMBL/GenBank/DDBJ databases">
        <title>Serratia marcescens genome sequencing and assembly.</title>
        <authorList>
            <person name="Martins R.C.R."/>
            <person name="Perdigao-Neto L.V."/>
            <person name="Costa S.F."/>
            <person name="Levin A.S.S."/>
        </authorList>
    </citation>
    <scope>NUCLEOTIDE SEQUENCE</scope>
    <source>
        <strain evidence="4">1283</strain>
    </source>
</reference>
<dbReference type="EMBL" id="LJEX02000122">
    <property type="protein sequence ID" value="OCO81513.1"/>
    <property type="molecule type" value="Genomic_DNA"/>
</dbReference>
<dbReference type="Proteomes" id="UP000245399">
    <property type="component" value="Chromosome"/>
</dbReference>
<evidence type="ECO:0000256" key="1">
    <source>
        <dbReference type="SAM" id="Phobius"/>
    </source>
</evidence>
<keyword evidence="7" id="KW-1185">Reference proteome</keyword>
<evidence type="ECO:0000313" key="6">
    <source>
        <dbReference type="Proteomes" id="UP000245399"/>
    </source>
</evidence>
<reference evidence="5" key="1">
    <citation type="submission" date="2016-04" db="EMBL/GenBank/DDBJ databases">
        <authorList>
            <person name="Osei Sekyere J."/>
            <person name="Sivertsen A."/>
            <person name="Pedersen A.T."/>
            <person name="Sundsfjord A."/>
        </authorList>
    </citation>
    <scope>NUCLEOTIDE SEQUENCE [LARGE SCALE GENOMIC DNA]</scope>
    <source>
        <strain evidence="5">945174350</strain>
    </source>
</reference>
<evidence type="ECO:0000313" key="3">
    <source>
        <dbReference type="EMBL" id="OCO81513.1"/>
    </source>
</evidence>
<evidence type="ECO:0000313" key="7">
    <source>
        <dbReference type="Proteomes" id="UP000247823"/>
    </source>
</evidence>
<dbReference type="Proteomes" id="UP000247823">
    <property type="component" value="Unassembled WGS sequence"/>
</dbReference>
<evidence type="ECO:0000313" key="5">
    <source>
        <dbReference type="Proteomes" id="UP000050489"/>
    </source>
</evidence>
<feature type="transmembrane region" description="Helical" evidence="1">
    <location>
        <begin position="6"/>
        <end position="23"/>
    </location>
</feature>
<name>A0A0G3SJ00_SERMA</name>
<reference evidence="2 6" key="3">
    <citation type="submission" date="2018-05" db="EMBL/GenBank/DDBJ databases">
        <title>Klebsiella quasipneumonaiae provides a window into carbapenemase gene transfer, plasmid rearrangements and nosocomial acquisition from the hospital environment.</title>
        <authorList>
            <person name="Mathers A.J."/>
            <person name="Vegesana K."/>
            <person name="Stoesser N."/>
            <person name="Crook D."/>
            <person name="Vaughan A."/>
            <person name="Barry K."/>
            <person name="Parikh H."/>
            <person name="Sebra R."/>
            <person name="Kotay S."/>
            <person name="Walker A.S."/>
            <person name="Sheppard A.E."/>
        </authorList>
    </citation>
    <scope>NUCLEOTIDE SEQUENCE [LARGE SCALE GENOMIC DNA]</scope>
    <source>
        <strain evidence="2 6">CAV1761</strain>
    </source>
</reference>
<keyword evidence="1" id="KW-0812">Transmembrane</keyword>
<protein>
    <submittedName>
        <fullName evidence="3">Uncharacterized protein</fullName>
    </submittedName>
</protein>
<proteinExistence type="predicted"/>
<evidence type="ECO:0000313" key="4">
    <source>
        <dbReference type="EMBL" id="PYA73598.1"/>
    </source>
</evidence>
<organism evidence="3 5">
    <name type="scientific">Serratia marcescens</name>
    <dbReference type="NCBI Taxonomy" id="615"/>
    <lineage>
        <taxon>Bacteria</taxon>
        <taxon>Pseudomonadati</taxon>
        <taxon>Pseudomonadota</taxon>
        <taxon>Gammaproteobacteria</taxon>
        <taxon>Enterobacterales</taxon>
        <taxon>Yersiniaceae</taxon>
        <taxon>Serratia</taxon>
    </lineage>
</organism>